<evidence type="ECO:0000259" key="3">
    <source>
        <dbReference type="Pfam" id="PF13859"/>
    </source>
</evidence>
<keyword evidence="1" id="KW-0677">Repeat</keyword>
<feature type="chain" id="PRO_5004166400" evidence="2">
    <location>
        <begin position="25"/>
        <end position="700"/>
    </location>
</feature>
<dbReference type="GO" id="GO:0006689">
    <property type="term" value="P:ganglioside catabolic process"/>
    <property type="evidence" value="ECO:0007669"/>
    <property type="project" value="TreeGrafter"/>
</dbReference>
<dbReference type="GO" id="GO:0005737">
    <property type="term" value="C:cytoplasm"/>
    <property type="evidence" value="ECO:0007669"/>
    <property type="project" value="TreeGrafter"/>
</dbReference>
<dbReference type="InterPro" id="IPR008377">
    <property type="entry name" value="Sialidase_trypan"/>
</dbReference>
<evidence type="ECO:0000256" key="2">
    <source>
        <dbReference type="SAM" id="SignalP"/>
    </source>
</evidence>
<dbReference type="AlphaFoldDB" id="Q08672"/>
<proteinExistence type="predicted"/>
<dbReference type="InterPro" id="IPR026856">
    <property type="entry name" value="Sialidase_fam"/>
</dbReference>
<evidence type="ECO:0000313" key="5">
    <source>
        <dbReference type="EMBL" id="AAA18835.1"/>
    </source>
</evidence>
<dbReference type="GO" id="GO:0016020">
    <property type="term" value="C:membrane"/>
    <property type="evidence" value="ECO:0007669"/>
    <property type="project" value="TreeGrafter"/>
</dbReference>
<dbReference type="InterPro" id="IPR036278">
    <property type="entry name" value="Sialidase_sf"/>
</dbReference>
<keyword evidence="2" id="KW-0732">Signal</keyword>
<dbReference type="CAZy" id="GH33">
    <property type="family name" value="Glycoside Hydrolase Family 33"/>
</dbReference>
<dbReference type="CDD" id="cd15482">
    <property type="entry name" value="Sialidase_non-viral"/>
    <property type="match status" value="1"/>
</dbReference>
<dbReference type="GO" id="GO:0009313">
    <property type="term" value="P:oligosaccharide catabolic process"/>
    <property type="evidence" value="ECO:0007669"/>
    <property type="project" value="TreeGrafter"/>
</dbReference>
<dbReference type="GO" id="GO:0004308">
    <property type="term" value="F:exo-alpha-sialidase activity"/>
    <property type="evidence" value="ECO:0007669"/>
    <property type="project" value="InterPro"/>
</dbReference>
<dbReference type="Pfam" id="PF13859">
    <property type="entry name" value="BNR_3"/>
    <property type="match status" value="1"/>
</dbReference>
<protein>
    <submittedName>
        <fullName evidence="5">LDG trans-sialidase homologue</fullName>
    </submittedName>
</protein>
<dbReference type="PANTHER" id="PTHR10628">
    <property type="entry name" value="SIALIDASE"/>
    <property type="match status" value="1"/>
</dbReference>
<feature type="domain" description="Trans-sialidase C-terminal" evidence="4">
    <location>
        <begin position="440"/>
        <end position="640"/>
    </location>
</feature>
<dbReference type="PRINTS" id="PR01803">
    <property type="entry name" value="TCSIALIDASE"/>
</dbReference>
<dbReference type="Gene3D" id="2.60.120.200">
    <property type="match status" value="1"/>
</dbReference>
<dbReference type="PANTHER" id="PTHR10628:SF30">
    <property type="entry name" value="EXO-ALPHA-SIALIDASE"/>
    <property type="match status" value="1"/>
</dbReference>
<dbReference type="InterPro" id="IPR055239">
    <property type="entry name" value="TS_C"/>
</dbReference>
<dbReference type="EMBL" id="L14943">
    <property type="protein sequence ID" value="AAA18835.1"/>
    <property type="molecule type" value="Unassigned_DNA"/>
</dbReference>
<dbReference type="InterPro" id="IPR011040">
    <property type="entry name" value="Sialidase"/>
</dbReference>
<name>Q08672_TRYRA</name>
<reference evidence="5" key="1">
    <citation type="journal article" date="1993" name="Mol. Biochem. Parasitol.">
        <title>Sequence of a Trypanosoma rangeli gene closely related to Trypanosoma cruzi trans-sialidase.</title>
        <authorList>
            <person name="Buschiazzo A."/>
            <person name="Cremona M.L."/>
            <person name="Campetella O."/>
            <person name="Frasch A.C."/>
            <person name="Sanchez D.O."/>
        </authorList>
    </citation>
    <scope>NUCLEOTIDE SEQUENCE</scope>
    <source>
        <strain evidence="5">LDG</strain>
    </source>
</reference>
<dbReference type="Gene3D" id="2.120.10.10">
    <property type="match status" value="1"/>
</dbReference>
<feature type="signal peptide" evidence="2">
    <location>
        <begin position="1"/>
        <end position="24"/>
    </location>
</feature>
<dbReference type="SUPFAM" id="SSF49899">
    <property type="entry name" value="Concanavalin A-like lectins/glucanases"/>
    <property type="match status" value="1"/>
</dbReference>
<dbReference type="VEuPathDB" id="TriTrypDB:TRSC58_07019"/>
<dbReference type="Pfam" id="PF22925">
    <property type="entry name" value="TS_C"/>
    <property type="match status" value="1"/>
</dbReference>
<sequence>MFSFGLLNLFQLFFLACFCEPASALAPGSSRVELFKRQNSTVPFEENNGTVRERVVDSFRIPALVNVDGVMVAVADARYETANDNSFIETVAKYSVDDGETWNTQIAIKNSRVSPVSRVVDPTVIVKGKKLYILVGSFNKSHNYWMQHDDGSDWEPLLVVGEVTKSTVNGKTTATISWGKPVSLKAMFPEEFEGVPTKEYLGGVGAAIVASNGNLVYPVQITNIKRQIFTKIMYPEDDGNTWKFAEGRSKFGCSEPAVLEWEGKLLITNRVDGNRRLVYESSDMGKTWVEALGTLSRVWTNSPTSNQPGSQSSFVAATIEGKRVMLFTHPLNFKGLWIRDRLHLWVTDNQRIFDVGQISVGSEGAAYSSVLYKDDKLYCLHEVNVREVYSIVFIRLVEELRLIRSVVGAWKEEDNLLASICTPVVPAAPSSRRGCGAAVPTAGLVGFLSHRANKSVWEDVYRSVNATVMHGTNVTYGFTFKGRKAGAMWPVRKQGTDSAVLFRKLQIHAGGLCIYHEIPNSTRPLLGASLDSSGNRKLLGLSYDKDQRWCPMYGPTASPPTGSWKLHQTYHVALLFDQGVGSIYIDGNLLKGSGQILSGVHLEGLDVSHFFFGRYGTSDLSSDCHITVTNVMLYNRILKPNEIQTLLLSLGKTAADSESMFEKTFHGHITDMAGEHLLSGSSSQLTLQFILILLLLLSVI</sequence>
<dbReference type="SUPFAM" id="SSF50939">
    <property type="entry name" value="Sialidases"/>
    <property type="match status" value="1"/>
</dbReference>
<dbReference type="InterPro" id="IPR013320">
    <property type="entry name" value="ConA-like_dom_sf"/>
</dbReference>
<accession>Q08672</accession>
<evidence type="ECO:0000259" key="4">
    <source>
        <dbReference type="Pfam" id="PF22925"/>
    </source>
</evidence>
<feature type="domain" description="Sialidase" evidence="3">
    <location>
        <begin position="61"/>
        <end position="382"/>
    </location>
</feature>
<evidence type="ECO:0000256" key="1">
    <source>
        <dbReference type="ARBA" id="ARBA00022737"/>
    </source>
</evidence>
<organism evidence="5">
    <name type="scientific">Trypanosoma rangeli</name>
    <dbReference type="NCBI Taxonomy" id="5698"/>
    <lineage>
        <taxon>Eukaryota</taxon>
        <taxon>Discoba</taxon>
        <taxon>Euglenozoa</taxon>
        <taxon>Kinetoplastea</taxon>
        <taxon>Metakinetoplastina</taxon>
        <taxon>Trypanosomatida</taxon>
        <taxon>Trypanosomatidae</taxon>
        <taxon>Trypanosoma</taxon>
        <taxon>Herpetosoma</taxon>
    </lineage>
</organism>